<organism evidence="1 2">
    <name type="scientific">Companilactobacillus farciminis</name>
    <dbReference type="NCBI Taxonomy" id="1612"/>
    <lineage>
        <taxon>Bacteria</taxon>
        <taxon>Bacillati</taxon>
        <taxon>Bacillota</taxon>
        <taxon>Bacilli</taxon>
        <taxon>Lactobacillales</taxon>
        <taxon>Lactobacillaceae</taxon>
        <taxon>Companilactobacillus</taxon>
    </lineage>
</organism>
<dbReference type="InterPro" id="IPR008928">
    <property type="entry name" value="6-hairpin_glycosidase_sf"/>
</dbReference>
<dbReference type="SUPFAM" id="SSF48208">
    <property type="entry name" value="Six-hairpin glycosidases"/>
    <property type="match status" value="1"/>
</dbReference>
<dbReference type="AlphaFoldDB" id="A0A921HS05"/>
<dbReference type="Gene3D" id="1.50.10.10">
    <property type="match status" value="1"/>
</dbReference>
<dbReference type="GO" id="GO:0005975">
    <property type="term" value="P:carbohydrate metabolic process"/>
    <property type="evidence" value="ECO:0007669"/>
    <property type="project" value="InterPro"/>
</dbReference>
<reference evidence="1" key="1">
    <citation type="journal article" date="2021" name="PeerJ">
        <title>Extensive microbial diversity within the chicken gut microbiome revealed by metagenomics and culture.</title>
        <authorList>
            <person name="Gilroy R."/>
            <person name="Ravi A."/>
            <person name="Getino M."/>
            <person name="Pursley I."/>
            <person name="Horton D.L."/>
            <person name="Alikhan N.F."/>
            <person name="Baker D."/>
            <person name="Gharbi K."/>
            <person name="Hall N."/>
            <person name="Watson M."/>
            <person name="Adriaenssens E.M."/>
            <person name="Foster-Nyarko E."/>
            <person name="Jarju S."/>
            <person name="Secka A."/>
            <person name="Antonio M."/>
            <person name="Oren A."/>
            <person name="Chaudhuri R.R."/>
            <person name="La Ragione R."/>
            <person name="Hildebrand F."/>
            <person name="Pallen M.J."/>
        </authorList>
    </citation>
    <scope>NUCLEOTIDE SEQUENCE</scope>
    <source>
        <strain evidence="1">7886</strain>
    </source>
</reference>
<feature type="non-terminal residue" evidence="1">
    <location>
        <position position="1"/>
    </location>
</feature>
<evidence type="ECO:0000313" key="2">
    <source>
        <dbReference type="Proteomes" id="UP000747013"/>
    </source>
</evidence>
<comment type="caution">
    <text evidence="1">The sequence shown here is derived from an EMBL/GenBank/DDBJ whole genome shotgun (WGS) entry which is preliminary data.</text>
</comment>
<gene>
    <name evidence="1" type="ORF">K8V88_07840</name>
</gene>
<keyword evidence="1" id="KW-0378">Hydrolase</keyword>
<dbReference type="GO" id="GO:0016787">
    <property type="term" value="F:hydrolase activity"/>
    <property type="evidence" value="ECO:0007669"/>
    <property type="project" value="UniProtKB-KW"/>
</dbReference>
<dbReference type="EMBL" id="DYWC01000178">
    <property type="protein sequence ID" value="HJF87335.1"/>
    <property type="molecule type" value="Genomic_DNA"/>
</dbReference>
<protein>
    <submittedName>
        <fullName evidence="1">Glycosyl hydrolase family 8</fullName>
    </submittedName>
</protein>
<name>A0A921HS05_9LACO</name>
<evidence type="ECO:0000313" key="1">
    <source>
        <dbReference type="EMBL" id="HJF87335.1"/>
    </source>
</evidence>
<dbReference type="InterPro" id="IPR012341">
    <property type="entry name" value="6hp_glycosidase-like_sf"/>
</dbReference>
<accession>A0A921HS05</accession>
<sequence>SASNKQSDLMPRNNYGHYETKEKKLKKFVSQKMVTTQGILTNYQKQDFQKKAATGHELLSESSGLWLEYLAYTKQYGQFKRFYQVTKDTFDQKVQFSYRYIPETDKKYNVNATLDDLRIIKALQIFSEKTGNQEYRKEAQARFDRLEKNTIDGAKIADFYDVESKTASSNSSLAYYDLPTLKYFEDKGIYQKQLSLVEKGYLNDALPLYASSFNWQNKEYSQKDLNTSEALITLLHLSQVKAIKNESLDWLQKRVETKTLYNGYSMTGKVTDYNQSVR</sequence>
<dbReference type="Proteomes" id="UP000747013">
    <property type="component" value="Unassembled WGS sequence"/>
</dbReference>
<reference evidence="1" key="2">
    <citation type="submission" date="2021-09" db="EMBL/GenBank/DDBJ databases">
        <authorList>
            <person name="Gilroy R."/>
        </authorList>
    </citation>
    <scope>NUCLEOTIDE SEQUENCE</scope>
    <source>
        <strain evidence="1">7886</strain>
    </source>
</reference>
<proteinExistence type="predicted"/>